<dbReference type="STRING" id="5627.A0A1C7MT92"/>
<evidence type="ECO:0000313" key="2">
    <source>
        <dbReference type="EMBL" id="OBZ79659.1"/>
    </source>
</evidence>
<protein>
    <submittedName>
        <fullName evidence="2">Uncharacterized protein</fullName>
    </submittedName>
</protein>
<dbReference type="OrthoDB" id="2802072at2759"/>
<evidence type="ECO:0000313" key="3">
    <source>
        <dbReference type="Proteomes" id="UP000092993"/>
    </source>
</evidence>
<comment type="caution">
    <text evidence="2">The sequence shown here is derived from an EMBL/GenBank/DDBJ whole genome shotgun (WGS) entry which is preliminary data.</text>
</comment>
<organism evidence="2 3">
    <name type="scientific">Grifola frondosa</name>
    <name type="common">Maitake</name>
    <name type="synonym">Polyporus frondosus</name>
    <dbReference type="NCBI Taxonomy" id="5627"/>
    <lineage>
        <taxon>Eukaryota</taxon>
        <taxon>Fungi</taxon>
        <taxon>Dikarya</taxon>
        <taxon>Basidiomycota</taxon>
        <taxon>Agaricomycotina</taxon>
        <taxon>Agaricomycetes</taxon>
        <taxon>Polyporales</taxon>
        <taxon>Grifolaceae</taxon>
        <taxon>Grifola</taxon>
    </lineage>
</organism>
<dbReference type="EMBL" id="LUGG01000001">
    <property type="protein sequence ID" value="OBZ79659.1"/>
    <property type="molecule type" value="Genomic_DNA"/>
</dbReference>
<sequence>MHAHSASQASHGRRGSSATADISPYLSRPHDIPKEMKYISMLESVAKESDRMASRMEHRPGMPQVAPMGDRASFYPAPPASVPPFSAMHGNRVHSPVIYSSGPVAPLSSVPPQQFSSIPPPIDDPFVVRPRTSHQFHPVPYPLPGSKANLTEEQLQSLSQRNASWGPFPPSAQVAYPPFTPQVGGPHPSLRIVPPGVPTHHLPIPGYGIAPSLSSPAISPISPTFNLQARNNAMRAANNAHLLSILNSGLRTGIDVTHSGYTGIGPR</sequence>
<accession>A0A1C7MT92</accession>
<dbReference type="Proteomes" id="UP000092993">
    <property type="component" value="Unassembled WGS sequence"/>
</dbReference>
<gene>
    <name evidence="2" type="ORF">A0H81_01108</name>
</gene>
<feature type="compositionally biased region" description="Polar residues" evidence="1">
    <location>
        <begin position="1"/>
        <end position="20"/>
    </location>
</feature>
<evidence type="ECO:0000256" key="1">
    <source>
        <dbReference type="SAM" id="MobiDB-lite"/>
    </source>
</evidence>
<reference evidence="2 3" key="1">
    <citation type="submission" date="2016-03" db="EMBL/GenBank/DDBJ databases">
        <title>Whole genome sequencing of Grifola frondosa 9006-11.</title>
        <authorList>
            <person name="Min B."/>
            <person name="Park H."/>
            <person name="Kim J.-G."/>
            <person name="Cho H."/>
            <person name="Oh Y.-L."/>
            <person name="Kong W.-S."/>
            <person name="Choi I.-G."/>
        </authorList>
    </citation>
    <scope>NUCLEOTIDE SEQUENCE [LARGE SCALE GENOMIC DNA]</scope>
    <source>
        <strain evidence="2 3">9006-11</strain>
    </source>
</reference>
<name>A0A1C7MT92_GRIFR</name>
<feature type="region of interest" description="Disordered" evidence="1">
    <location>
        <begin position="1"/>
        <end position="28"/>
    </location>
</feature>
<proteinExistence type="predicted"/>
<dbReference type="AlphaFoldDB" id="A0A1C7MT92"/>
<keyword evidence="3" id="KW-1185">Reference proteome</keyword>